<keyword evidence="4" id="KW-1185">Reference proteome</keyword>
<accession>A0ABN9X729</accession>
<evidence type="ECO:0000313" key="3">
    <source>
        <dbReference type="EMBL" id="CAK0895232.1"/>
    </source>
</evidence>
<dbReference type="Proteomes" id="UP001189429">
    <property type="component" value="Unassembled WGS sequence"/>
</dbReference>
<organism evidence="3 4">
    <name type="scientific">Prorocentrum cordatum</name>
    <dbReference type="NCBI Taxonomy" id="2364126"/>
    <lineage>
        <taxon>Eukaryota</taxon>
        <taxon>Sar</taxon>
        <taxon>Alveolata</taxon>
        <taxon>Dinophyceae</taxon>
        <taxon>Prorocentrales</taxon>
        <taxon>Prorocentraceae</taxon>
        <taxon>Prorocentrum</taxon>
    </lineage>
</organism>
<keyword evidence="1" id="KW-0175">Coiled coil</keyword>
<comment type="caution">
    <text evidence="3">The sequence shown here is derived from an EMBL/GenBank/DDBJ whole genome shotgun (WGS) entry which is preliminary data.</text>
</comment>
<protein>
    <recommendedName>
        <fullName evidence="5">Centrosomal protein of 162 kDa</fullName>
    </recommendedName>
</protein>
<reference evidence="3" key="1">
    <citation type="submission" date="2023-10" db="EMBL/GenBank/DDBJ databases">
        <authorList>
            <person name="Chen Y."/>
            <person name="Shah S."/>
            <person name="Dougan E. K."/>
            <person name="Thang M."/>
            <person name="Chan C."/>
        </authorList>
    </citation>
    <scope>NUCLEOTIDE SEQUENCE [LARGE SCALE GENOMIC DNA]</scope>
</reference>
<proteinExistence type="predicted"/>
<evidence type="ECO:0008006" key="5">
    <source>
        <dbReference type="Google" id="ProtNLM"/>
    </source>
</evidence>
<evidence type="ECO:0000256" key="1">
    <source>
        <dbReference type="SAM" id="Coils"/>
    </source>
</evidence>
<name>A0ABN9X729_9DINO</name>
<dbReference type="EMBL" id="CAUYUJ010020009">
    <property type="protein sequence ID" value="CAK0895232.1"/>
    <property type="molecule type" value="Genomic_DNA"/>
</dbReference>
<evidence type="ECO:0000256" key="2">
    <source>
        <dbReference type="SAM" id="MobiDB-lite"/>
    </source>
</evidence>
<feature type="non-terminal residue" evidence="3">
    <location>
        <position position="1"/>
    </location>
</feature>
<feature type="coiled-coil region" evidence="1">
    <location>
        <begin position="126"/>
        <end position="213"/>
    </location>
</feature>
<gene>
    <name evidence="3" type="ORF">PCOR1329_LOCUS74041</name>
</gene>
<feature type="region of interest" description="Disordered" evidence="2">
    <location>
        <begin position="21"/>
        <end position="50"/>
    </location>
</feature>
<sequence>SNPLLPVSTARAWPPLRIQGGEGDCCPARSRWTRRPVGPGPGPRQWGRASAQRCSQVERAGLLKLLGSALDGLTAERQEAGRGEMARLCGQLAAQLEGAKAGCQQELARALQGLQAERASEPQGVRQELELEAERLRAELASAEQRVKDGLQDRQRLSRAVEGARRDMAGLQAELERLRAAPEPSARELREEVAQLRRQLAAEKEAQKRIQRQADTDVVRSLVALRDLDANFFSPAR</sequence>
<evidence type="ECO:0000313" key="4">
    <source>
        <dbReference type="Proteomes" id="UP001189429"/>
    </source>
</evidence>